<evidence type="ECO:0000313" key="1">
    <source>
        <dbReference type="EMBL" id="KKL50897.1"/>
    </source>
</evidence>
<sequence>MTMTTTATKPAAPARAHNKLDGRIQWPGIKKLGVKLLKEVPADFDYRKHNSISRKYWVSKVAYFLFRSKYAEADVFRYNEWAEKITEQEAERERKRGEKHIDAAASVFKNDGNLNDLVLRLEKDGVDINSMFSAKAIKAAKASQMADVPGAKAKKKK</sequence>
<protein>
    <submittedName>
        <fullName evidence="1">Uncharacterized protein</fullName>
    </submittedName>
</protein>
<name>A0A0F9FIG8_9ZZZZ</name>
<reference evidence="1" key="1">
    <citation type="journal article" date="2015" name="Nature">
        <title>Complex archaea that bridge the gap between prokaryotes and eukaryotes.</title>
        <authorList>
            <person name="Spang A."/>
            <person name="Saw J.H."/>
            <person name="Jorgensen S.L."/>
            <person name="Zaremba-Niedzwiedzka K."/>
            <person name="Martijn J."/>
            <person name="Lind A.E."/>
            <person name="van Eijk R."/>
            <person name="Schleper C."/>
            <person name="Guy L."/>
            <person name="Ettema T.J."/>
        </authorList>
    </citation>
    <scope>NUCLEOTIDE SEQUENCE</scope>
</reference>
<comment type="caution">
    <text evidence="1">The sequence shown here is derived from an EMBL/GenBank/DDBJ whole genome shotgun (WGS) entry which is preliminary data.</text>
</comment>
<dbReference type="AlphaFoldDB" id="A0A0F9FIG8"/>
<accession>A0A0F9FIG8</accession>
<gene>
    <name evidence="1" type="ORF">LCGC14_2300920</name>
</gene>
<dbReference type="EMBL" id="LAZR01032435">
    <property type="protein sequence ID" value="KKL50897.1"/>
    <property type="molecule type" value="Genomic_DNA"/>
</dbReference>
<proteinExistence type="predicted"/>
<organism evidence="1">
    <name type="scientific">marine sediment metagenome</name>
    <dbReference type="NCBI Taxonomy" id="412755"/>
    <lineage>
        <taxon>unclassified sequences</taxon>
        <taxon>metagenomes</taxon>
        <taxon>ecological metagenomes</taxon>
    </lineage>
</organism>